<sequence length="527" mass="59316">MNQQDLNQISARGISEQQIEHQLEQIKNGFPFLKLEGAAAIGKGIMAPTAQEVEDYEKAWNDYKAEGHKIVKFVPASGAASRMFKNMFAFLDAPYDVPTTDFEKQFFENIKKFAFRKALCDKCHVNNEKGIMCLIKKGDYKAVVANLLKPEGLNYGQLPKGLLQFHEYEDEVRTPMEEHLVEAALYASSNGEANVHFTVSHDHLELFKQMVAEKADKYAQRYGIKYNISFSEQKPSTDTIAANPDNTPFRNEDGSLLFRPGGHGALIENLNEIDADVVFIKNIDNVVPDRLKAETVTWKQVIAGVLVTLQKQAFNYLKVLDSGQYNHEKLEEIIRFVQRDLCCRKADIKELEDAELVIYLRKKLNRPMRVCGVVKNVGEPGGGPFLTYNQDGTVSLQILESSQIDKNNKEYMKMFTEGTHFNPVDLVCAIKDYQGNAFDLPKFVDPSTGFISSKSKNGKDLKALELPGLWNGAMSDWNTVFVEVPLGTFNPVKTVNDLLRDQHQAVEGGIKHEHHHEHGKGGCCGKH</sequence>
<comment type="caution">
    <text evidence="2">The sequence shown here is derived from an EMBL/GenBank/DDBJ whole genome shotgun (WGS) entry which is preliminary data.</text>
</comment>
<feature type="domain" description="DUF4301" evidence="1">
    <location>
        <begin position="3"/>
        <end position="504"/>
    </location>
</feature>
<evidence type="ECO:0000259" key="1">
    <source>
        <dbReference type="Pfam" id="PF14134"/>
    </source>
</evidence>
<dbReference type="Pfam" id="PF14134">
    <property type="entry name" value="DUF4301"/>
    <property type="match status" value="1"/>
</dbReference>
<organism evidence="2 3">
    <name type="scientific">Segatella copri</name>
    <dbReference type="NCBI Taxonomy" id="165179"/>
    <lineage>
        <taxon>Bacteria</taxon>
        <taxon>Pseudomonadati</taxon>
        <taxon>Bacteroidota</taxon>
        <taxon>Bacteroidia</taxon>
        <taxon>Bacteroidales</taxon>
        <taxon>Prevotellaceae</taxon>
        <taxon>Segatella</taxon>
    </lineage>
</organism>
<dbReference type="RefSeq" id="WP_118416140.1">
    <property type="nucleotide sequence ID" value="NZ_QROP01000011.1"/>
</dbReference>
<dbReference type="Proteomes" id="UP000283672">
    <property type="component" value="Unassembled WGS sequence"/>
</dbReference>
<evidence type="ECO:0000313" key="3">
    <source>
        <dbReference type="Proteomes" id="UP000283672"/>
    </source>
</evidence>
<proteinExistence type="predicted"/>
<dbReference type="InterPro" id="IPR025393">
    <property type="entry name" value="DUF4301"/>
</dbReference>
<gene>
    <name evidence="2" type="ORF">DW026_06145</name>
</gene>
<protein>
    <submittedName>
        <fullName evidence="2">DUF4301 family protein</fullName>
    </submittedName>
</protein>
<dbReference type="SUPFAM" id="SSF53448">
    <property type="entry name" value="Nucleotide-diphospho-sugar transferases"/>
    <property type="match status" value="1"/>
</dbReference>
<evidence type="ECO:0000313" key="2">
    <source>
        <dbReference type="EMBL" id="RHL39896.1"/>
    </source>
</evidence>
<dbReference type="EMBL" id="QROP01000011">
    <property type="protein sequence ID" value="RHL39896.1"/>
    <property type="molecule type" value="Genomic_DNA"/>
</dbReference>
<dbReference type="AlphaFoldDB" id="A0AA92VBN7"/>
<accession>A0AA92VBN7</accession>
<name>A0AA92VBN7_9BACT</name>
<reference evidence="2 3" key="1">
    <citation type="submission" date="2018-08" db="EMBL/GenBank/DDBJ databases">
        <title>A genome reference for cultivated species of the human gut microbiota.</title>
        <authorList>
            <person name="Zou Y."/>
            <person name="Xue W."/>
            <person name="Luo G."/>
        </authorList>
    </citation>
    <scope>NUCLEOTIDE SEQUENCE [LARGE SCALE GENOMIC DNA]</scope>
    <source>
        <strain evidence="2 3">AF38-11</strain>
    </source>
</reference>
<dbReference type="InterPro" id="IPR029044">
    <property type="entry name" value="Nucleotide-diphossugar_trans"/>
</dbReference>